<name>A0A1I1GWH6_9BACT</name>
<protein>
    <recommendedName>
        <fullName evidence="4">DUF1573 domain-containing protein</fullName>
    </recommendedName>
</protein>
<dbReference type="STRING" id="927664.SAMN05421780_10338"/>
<dbReference type="PROSITE" id="PS51257">
    <property type="entry name" value="PROKAR_LIPOPROTEIN"/>
    <property type="match status" value="1"/>
</dbReference>
<evidence type="ECO:0000313" key="2">
    <source>
        <dbReference type="EMBL" id="SFC13340.1"/>
    </source>
</evidence>
<reference evidence="2 3" key="1">
    <citation type="submission" date="2016-10" db="EMBL/GenBank/DDBJ databases">
        <authorList>
            <person name="de Groot N.N."/>
        </authorList>
    </citation>
    <scope>NUCLEOTIDE SEQUENCE [LARGE SCALE GENOMIC DNA]</scope>
    <source>
        <strain evidence="2 3">DSM 6793</strain>
    </source>
</reference>
<dbReference type="PANTHER" id="PTHR37833">
    <property type="entry name" value="LIPOPROTEIN-RELATED"/>
    <property type="match status" value="1"/>
</dbReference>
<evidence type="ECO:0000313" key="3">
    <source>
        <dbReference type="Proteomes" id="UP000199514"/>
    </source>
</evidence>
<dbReference type="OrthoDB" id="826619at2"/>
<feature type="chain" id="PRO_5011675526" description="DUF1573 domain-containing protein" evidence="1">
    <location>
        <begin position="25"/>
        <end position="166"/>
    </location>
</feature>
<dbReference type="InterPro" id="IPR011467">
    <property type="entry name" value="DUF1573"/>
</dbReference>
<dbReference type="Pfam" id="PF07610">
    <property type="entry name" value="DUF1573"/>
    <property type="match status" value="1"/>
</dbReference>
<dbReference type="RefSeq" id="WP_091509641.1">
    <property type="nucleotide sequence ID" value="NZ_FOLE01000003.1"/>
</dbReference>
<dbReference type="PANTHER" id="PTHR37833:SF1">
    <property type="entry name" value="SIGNAL PEPTIDE PROTEIN"/>
    <property type="match status" value="1"/>
</dbReference>
<dbReference type="Proteomes" id="UP000199514">
    <property type="component" value="Unassembled WGS sequence"/>
</dbReference>
<sequence>MKRTIYRYWAIALLVAAGSFTACQSEKKQDDVSAKELITNPNTANNESGTIDVDAPALTFDELEYDFGKVTDGEVVIHRFRFKNTGKAPLVIQNAQASCGCTVPQWPSEPIAPNDTASIYVEFNSANRIGQQDKHVTITANTNPNTTMLRLKGEVLPILEKGPIKE</sequence>
<dbReference type="EMBL" id="FOLE01000003">
    <property type="protein sequence ID" value="SFC13340.1"/>
    <property type="molecule type" value="Genomic_DNA"/>
</dbReference>
<dbReference type="Gene3D" id="2.60.40.10">
    <property type="entry name" value="Immunoglobulins"/>
    <property type="match status" value="1"/>
</dbReference>
<keyword evidence="3" id="KW-1185">Reference proteome</keyword>
<dbReference type="AlphaFoldDB" id="A0A1I1GWH6"/>
<keyword evidence="1" id="KW-0732">Signal</keyword>
<dbReference type="InterPro" id="IPR013783">
    <property type="entry name" value="Ig-like_fold"/>
</dbReference>
<accession>A0A1I1GWH6</accession>
<organism evidence="2 3">
    <name type="scientific">Flexibacter flexilis DSM 6793</name>
    <dbReference type="NCBI Taxonomy" id="927664"/>
    <lineage>
        <taxon>Bacteria</taxon>
        <taxon>Pseudomonadati</taxon>
        <taxon>Bacteroidota</taxon>
        <taxon>Cytophagia</taxon>
        <taxon>Cytophagales</taxon>
        <taxon>Flexibacteraceae</taxon>
        <taxon>Flexibacter</taxon>
    </lineage>
</organism>
<evidence type="ECO:0008006" key="4">
    <source>
        <dbReference type="Google" id="ProtNLM"/>
    </source>
</evidence>
<evidence type="ECO:0000256" key="1">
    <source>
        <dbReference type="SAM" id="SignalP"/>
    </source>
</evidence>
<proteinExistence type="predicted"/>
<feature type="signal peptide" evidence="1">
    <location>
        <begin position="1"/>
        <end position="24"/>
    </location>
</feature>
<gene>
    <name evidence="2" type="ORF">SAMN05421780_10338</name>
</gene>